<dbReference type="RefSeq" id="WP_094730537.1">
    <property type="nucleotide sequence ID" value="NZ_MWWY01000043.1"/>
</dbReference>
<dbReference type="GO" id="GO:0016798">
    <property type="term" value="F:hydrolase activity, acting on glycosyl bonds"/>
    <property type="evidence" value="ECO:0007669"/>
    <property type="project" value="UniProtKB-KW"/>
</dbReference>
<dbReference type="Pfam" id="PF00128">
    <property type="entry name" value="Alpha-amylase"/>
    <property type="match status" value="1"/>
</dbReference>
<dbReference type="EMBL" id="MWWY01000043">
    <property type="protein sequence ID" value="OZG62901.1"/>
    <property type="molecule type" value="Genomic_DNA"/>
</dbReference>
<evidence type="ECO:0000259" key="3">
    <source>
        <dbReference type="SMART" id="SM00642"/>
    </source>
</evidence>
<proteinExistence type="predicted"/>
<evidence type="ECO:0000313" key="4">
    <source>
        <dbReference type="EMBL" id="OZG62901.1"/>
    </source>
</evidence>
<accession>A0A261FUN1</accession>
<sequence length="420" mass="47393">MSDDLNLNTIWWQVYPLGFTGAPIRPATDAERTLTPRLDMITSWLDYLIDLGANGLMLNPVFASSTHGYDTTDYYRIDPRLGDDAAFDRLVTACHARGIRIMLDGVFNHIGRQSSLFQRALVGNDPHTESMFRIARDSAGQVSGYERFEGNDDLPVFNHDEPAVAQLVADVMCYWMRRGVDAWRLDAAYAVPPEFWTHVLPQVRRAFPQAWFMGEVIHGDYPAIITDSGMDSLTQYELWKAIWSSIKSGNFYELDWSLARHNTFMRTFTPLTFVGNHDVTRIVSQIGESEAALAMTVLFSVGGVPSMYYGDEQAWRGVKADVLGGDDAVRPMFPSNRDGLGNDGAWMFQLVQGLIAIRRQHPWMIRAISEPTQVSNRSYSYDVIGTGNDANQRLHVDLRLGERPTADISEHGVHLYHVEH</sequence>
<name>A0A261FUN1_9BIFI</name>
<dbReference type="CDD" id="cd11354">
    <property type="entry name" value="AmyAc_bac_CMD_like"/>
    <property type="match status" value="1"/>
</dbReference>
<dbReference type="Gene3D" id="3.20.20.80">
    <property type="entry name" value="Glycosidases"/>
    <property type="match status" value="1"/>
</dbReference>
<feature type="domain" description="Glycosyl hydrolase family 13 catalytic" evidence="3">
    <location>
        <begin position="13"/>
        <end position="358"/>
    </location>
</feature>
<gene>
    <name evidence="4" type="ORF">BHAP_2004</name>
</gene>
<dbReference type="PANTHER" id="PTHR10357:SF210">
    <property type="entry name" value="MALTODEXTRIN GLUCOSIDASE"/>
    <property type="match status" value="1"/>
</dbReference>
<comment type="caution">
    <text evidence="4">The sequence shown here is derived from an EMBL/GenBank/DDBJ whole genome shotgun (WGS) entry which is preliminary data.</text>
</comment>
<keyword evidence="1" id="KW-0378">Hydrolase</keyword>
<dbReference type="SUPFAM" id="SSF51445">
    <property type="entry name" value="(Trans)glycosidases"/>
    <property type="match status" value="1"/>
</dbReference>
<keyword evidence="5" id="KW-1185">Reference proteome</keyword>
<dbReference type="InterPro" id="IPR006047">
    <property type="entry name" value="GH13_cat_dom"/>
</dbReference>
<dbReference type="AlphaFoldDB" id="A0A261FUN1"/>
<dbReference type="SMART" id="SM00642">
    <property type="entry name" value="Aamy"/>
    <property type="match status" value="1"/>
</dbReference>
<dbReference type="PANTHER" id="PTHR10357">
    <property type="entry name" value="ALPHA-AMYLASE FAMILY MEMBER"/>
    <property type="match status" value="1"/>
</dbReference>
<evidence type="ECO:0000256" key="1">
    <source>
        <dbReference type="ARBA" id="ARBA00022801"/>
    </source>
</evidence>
<organism evidence="4 5">
    <name type="scientific">Bifidobacterium hapali</name>
    <dbReference type="NCBI Taxonomy" id="1630172"/>
    <lineage>
        <taxon>Bacteria</taxon>
        <taxon>Bacillati</taxon>
        <taxon>Actinomycetota</taxon>
        <taxon>Actinomycetes</taxon>
        <taxon>Bifidobacteriales</taxon>
        <taxon>Bifidobacteriaceae</taxon>
        <taxon>Bifidobacterium</taxon>
    </lineage>
</organism>
<evidence type="ECO:0000256" key="2">
    <source>
        <dbReference type="ARBA" id="ARBA00023295"/>
    </source>
</evidence>
<evidence type="ECO:0000313" key="5">
    <source>
        <dbReference type="Proteomes" id="UP000216074"/>
    </source>
</evidence>
<dbReference type="OrthoDB" id="9802433at2"/>
<dbReference type="Proteomes" id="UP000216074">
    <property type="component" value="Unassembled WGS sequence"/>
</dbReference>
<protein>
    <submittedName>
        <fullName evidence="4">Alpha-amylase</fullName>
    </submittedName>
</protein>
<dbReference type="InterPro" id="IPR017853">
    <property type="entry name" value="GH"/>
</dbReference>
<reference evidence="4 5" key="1">
    <citation type="journal article" date="2017" name="BMC Genomics">
        <title>Comparative genomic and phylogenomic analyses of the Bifidobacteriaceae family.</title>
        <authorList>
            <person name="Lugli G.A."/>
            <person name="Milani C."/>
            <person name="Turroni F."/>
            <person name="Duranti S."/>
            <person name="Mancabelli L."/>
            <person name="Mangifesta M."/>
            <person name="Ferrario C."/>
            <person name="Modesto M."/>
            <person name="Mattarelli P."/>
            <person name="Jiri K."/>
            <person name="van Sinderen D."/>
            <person name="Ventura M."/>
        </authorList>
    </citation>
    <scope>NUCLEOTIDE SEQUENCE [LARGE SCALE GENOMIC DNA]</scope>
    <source>
        <strain evidence="4 5">DSM 100202</strain>
    </source>
</reference>
<keyword evidence="2" id="KW-0326">Glycosidase</keyword>
<dbReference type="GO" id="GO:0005975">
    <property type="term" value="P:carbohydrate metabolic process"/>
    <property type="evidence" value="ECO:0007669"/>
    <property type="project" value="InterPro"/>
</dbReference>